<proteinExistence type="predicted"/>
<organism evidence="2 3">
    <name type="scientific">Setaria viridis</name>
    <name type="common">Green bristlegrass</name>
    <name type="synonym">Setaria italica subsp. viridis</name>
    <dbReference type="NCBI Taxonomy" id="4556"/>
    <lineage>
        <taxon>Eukaryota</taxon>
        <taxon>Viridiplantae</taxon>
        <taxon>Streptophyta</taxon>
        <taxon>Embryophyta</taxon>
        <taxon>Tracheophyta</taxon>
        <taxon>Spermatophyta</taxon>
        <taxon>Magnoliopsida</taxon>
        <taxon>Liliopsida</taxon>
        <taxon>Poales</taxon>
        <taxon>Poaceae</taxon>
        <taxon>PACMAD clade</taxon>
        <taxon>Panicoideae</taxon>
        <taxon>Panicodae</taxon>
        <taxon>Paniceae</taxon>
        <taxon>Cenchrinae</taxon>
        <taxon>Setaria</taxon>
    </lineage>
</organism>
<dbReference type="EMBL" id="CM016554">
    <property type="protein sequence ID" value="TKW29304.1"/>
    <property type="molecule type" value="Genomic_DNA"/>
</dbReference>
<dbReference type="Gramene" id="TKW29304">
    <property type="protein sequence ID" value="TKW29304"/>
    <property type="gene ID" value="SEVIR_3G386700v2"/>
</dbReference>
<accession>A0A4U6VL25</accession>
<evidence type="ECO:0000313" key="2">
    <source>
        <dbReference type="EMBL" id="TKW29304.1"/>
    </source>
</evidence>
<dbReference type="Proteomes" id="UP000298652">
    <property type="component" value="Chromosome 3"/>
</dbReference>
<evidence type="ECO:0000313" key="3">
    <source>
        <dbReference type="Proteomes" id="UP000298652"/>
    </source>
</evidence>
<sequence>MGCSLRKFSVARCACRLGRLRESCFLFDQTSQPLRDGRRLHGGIPERIGGGGGAVSRR</sequence>
<reference evidence="2" key="1">
    <citation type="submission" date="2019-03" db="EMBL/GenBank/DDBJ databases">
        <title>WGS assembly of Setaria viridis.</title>
        <authorList>
            <person name="Huang P."/>
            <person name="Jenkins J."/>
            <person name="Grimwood J."/>
            <person name="Barry K."/>
            <person name="Healey A."/>
            <person name="Mamidi S."/>
            <person name="Sreedasyam A."/>
            <person name="Shu S."/>
            <person name="Feldman M."/>
            <person name="Wu J."/>
            <person name="Yu Y."/>
            <person name="Chen C."/>
            <person name="Johnson J."/>
            <person name="Rokhsar D."/>
            <person name="Baxter I."/>
            <person name="Schmutz J."/>
            <person name="Brutnell T."/>
            <person name="Kellogg E."/>
        </authorList>
    </citation>
    <scope>NUCLEOTIDE SEQUENCE [LARGE SCALE GENOMIC DNA]</scope>
</reference>
<protein>
    <submittedName>
        <fullName evidence="2">Uncharacterized protein</fullName>
    </submittedName>
</protein>
<name>A0A4U6VL25_SETVI</name>
<feature type="region of interest" description="Disordered" evidence="1">
    <location>
        <begin position="38"/>
        <end position="58"/>
    </location>
</feature>
<gene>
    <name evidence="2" type="ORF">SEVIR_3G386700v2</name>
</gene>
<dbReference type="AlphaFoldDB" id="A0A4U6VL25"/>
<keyword evidence="3" id="KW-1185">Reference proteome</keyword>
<feature type="compositionally biased region" description="Gly residues" evidence="1">
    <location>
        <begin position="48"/>
        <end position="58"/>
    </location>
</feature>
<evidence type="ECO:0000256" key="1">
    <source>
        <dbReference type="SAM" id="MobiDB-lite"/>
    </source>
</evidence>